<sequence length="226" mass="26191">MHPYLRPLPAILKPFEYDPSWVLYADDEIIVANKPSGLLSVPGRGDDKQECLLSHLQTNYADALIVHRLDMDTSGLMVLVRNKEAHRNLSRQFQERHTHKRYHALCTGIISQPQGMISLPMRCDWERRPLQMVDFIHGKFAKTEWRLLQQHPNHFSVELTPITGRSHQLRLHMQMLGHPILGDNLYADQFALQQAKRLCLHAQYLAFSHPATEQWLEFSCPAPFSL</sequence>
<evidence type="ECO:0000256" key="7">
    <source>
        <dbReference type="ARBA" id="ARBA00037305"/>
    </source>
</evidence>
<evidence type="ECO:0000256" key="1">
    <source>
        <dbReference type="ARBA" id="ARBA00010876"/>
    </source>
</evidence>
<dbReference type="InterPro" id="IPR006145">
    <property type="entry name" value="PsdUridine_synth_RsuA/RluA"/>
</dbReference>
<evidence type="ECO:0000256" key="4">
    <source>
        <dbReference type="ARBA" id="ARBA00023235"/>
    </source>
</evidence>
<keyword evidence="2" id="KW-0698">rRNA processing</keyword>
<comment type="function">
    <text evidence="7">Dual specificity enzyme that catalyzes the synthesis of pseudouridine from uracil-746 in 23S ribosomal RNA and from uracil-32 in the anticodon stem and loop of transfer RNAs.</text>
</comment>
<dbReference type="EC" id="5.4.99.29" evidence="9"/>
<evidence type="ECO:0000313" key="17">
    <source>
        <dbReference type="EMBL" id="MBO1928129.1"/>
    </source>
</evidence>
<dbReference type="Gene3D" id="3.30.2350.10">
    <property type="entry name" value="Pseudouridine synthase"/>
    <property type="match status" value="1"/>
</dbReference>
<protein>
    <recommendedName>
        <fullName evidence="10">Dual-specificity RNA pseudouridine synthase RluA</fullName>
        <ecNumber evidence="8">5.4.99.28</ecNumber>
        <ecNumber evidence="9">5.4.99.29</ecNumber>
    </recommendedName>
    <alternativeName>
        <fullName evidence="11">23S rRNA pseudouridine(746) synthase</fullName>
    </alternativeName>
    <alternativeName>
        <fullName evidence="14">Ribosomal large subunit pseudouridine synthase A</fullName>
    </alternativeName>
    <alternativeName>
        <fullName evidence="13">rRNA pseudouridylate synthase A</fullName>
    </alternativeName>
    <alternativeName>
        <fullName evidence="15">rRNA-uridine isomerase A</fullName>
    </alternativeName>
    <alternativeName>
        <fullName evidence="12">tRNA pseudouridine(32) synthase</fullName>
    </alternativeName>
</protein>
<evidence type="ECO:0000259" key="16">
    <source>
        <dbReference type="Pfam" id="PF00849"/>
    </source>
</evidence>
<accession>A0ABS3Q6Z6</accession>
<name>A0ABS3Q6Z6_9GAMM</name>
<comment type="catalytic activity">
    <reaction evidence="6">
        <text>uridine(746) in 23S rRNA = pseudouridine(746) in 23S rRNA</text>
        <dbReference type="Rhea" id="RHEA:42548"/>
        <dbReference type="Rhea" id="RHEA-COMP:10109"/>
        <dbReference type="Rhea" id="RHEA-COMP:10110"/>
        <dbReference type="ChEBI" id="CHEBI:65314"/>
        <dbReference type="ChEBI" id="CHEBI:65315"/>
        <dbReference type="EC" id="5.4.99.29"/>
    </reaction>
</comment>
<dbReference type="EMBL" id="JAGETV010000027">
    <property type="protein sequence ID" value="MBO1928129.1"/>
    <property type="molecule type" value="Genomic_DNA"/>
</dbReference>
<organism evidence="17 18">
    <name type="scientific">Thiomicrorhabdus marina</name>
    <dbReference type="NCBI Taxonomy" id="2818442"/>
    <lineage>
        <taxon>Bacteria</taxon>
        <taxon>Pseudomonadati</taxon>
        <taxon>Pseudomonadota</taxon>
        <taxon>Gammaproteobacteria</taxon>
        <taxon>Thiotrichales</taxon>
        <taxon>Piscirickettsiaceae</taxon>
        <taxon>Thiomicrorhabdus</taxon>
    </lineage>
</organism>
<dbReference type="PANTHER" id="PTHR21600">
    <property type="entry name" value="MITOCHONDRIAL RNA PSEUDOURIDINE SYNTHASE"/>
    <property type="match status" value="1"/>
</dbReference>
<dbReference type="SUPFAM" id="SSF55120">
    <property type="entry name" value="Pseudouridine synthase"/>
    <property type="match status" value="1"/>
</dbReference>
<dbReference type="RefSeq" id="WP_208150744.1">
    <property type="nucleotide sequence ID" value="NZ_JAGETV010000027.1"/>
</dbReference>
<dbReference type="InterPro" id="IPR020103">
    <property type="entry name" value="PsdUridine_synth_cat_dom_sf"/>
</dbReference>
<evidence type="ECO:0000256" key="14">
    <source>
        <dbReference type="ARBA" id="ARBA00042883"/>
    </source>
</evidence>
<dbReference type="PANTHER" id="PTHR21600:SF91">
    <property type="entry name" value="DUAL-SPECIFICITY RNA PSEUDOURIDINE SYNTHASE RLUA"/>
    <property type="match status" value="1"/>
</dbReference>
<comment type="catalytic activity">
    <reaction evidence="5">
        <text>uridine(32) in tRNA = pseudouridine(32) in tRNA</text>
        <dbReference type="Rhea" id="RHEA:42544"/>
        <dbReference type="Rhea" id="RHEA-COMP:10107"/>
        <dbReference type="Rhea" id="RHEA-COMP:10108"/>
        <dbReference type="ChEBI" id="CHEBI:65314"/>
        <dbReference type="ChEBI" id="CHEBI:65315"/>
        <dbReference type="EC" id="5.4.99.28"/>
    </reaction>
</comment>
<evidence type="ECO:0000256" key="15">
    <source>
        <dbReference type="ARBA" id="ARBA00043143"/>
    </source>
</evidence>
<keyword evidence="18" id="KW-1185">Reference proteome</keyword>
<evidence type="ECO:0000256" key="5">
    <source>
        <dbReference type="ARBA" id="ARBA00036184"/>
    </source>
</evidence>
<proteinExistence type="inferred from homology"/>
<dbReference type="CDD" id="cd02869">
    <property type="entry name" value="PseudoU_synth_RluA_like"/>
    <property type="match status" value="1"/>
</dbReference>
<keyword evidence="4" id="KW-0413">Isomerase</keyword>
<dbReference type="Pfam" id="PF00849">
    <property type="entry name" value="PseudoU_synth_2"/>
    <property type="match status" value="1"/>
</dbReference>
<evidence type="ECO:0000256" key="2">
    <source>
        <dbReference type="ARBA" id="ARBA00022552"/>
    </source>
</evidence>
<evidence type="ECO:0000313" key="18">
    <source>
        <dbReference type="Proteomes" id="UP000664835"/>
    </source>
</evidence>
<evidence type="ECO:0000256" key="3">
    <source>
        <dbReference type="ARBA" id="ARBA00022694"/>
    </source>
</evidence>
<gene>
    <name evidence="17" type="ORF">J3998_11140</name>
</gene>
<keyword evidence="3" id="KW-0819">tRNA processing</keyword>
<evidence type="ECO:0000256" key="12">
    <source>
        <dbReference type="ARBA" id="ARBA00042372"/>
    </source>
</evidence>
<dbReference type="EC" id="5.4.99.28" evidence="8"/>
<comment type="caution">
    <text evidence="17">The sequence shown here is derived from an EMBL/GenBank/DDBJ whole genome shotgun (WGS) entry which is preliminary data.</text>
</comment>
<dbReference type="InterPro" id="IPR050188">
    <property type="entry name" value="RluA_PseudoU_synthase"/>
</dbReference>
<evidence type="ECO:0000256" key="13">
    <source>
        <dbReference type="ARBA" id="ARBA00042844"/>
    </source>
</evidence>
<evidence type="ECO:0000256" key="11">
    <source>
        <dbReference type="ARBA" id="ARBA00041266"/>
    </source>
</evidence>
<feature type="domain" description="Pseudouridine synthase RsuA/RluA-like" evidence="16">
    <location>
        <begin position="29"/>
        <end position="174"/>
    </location>
</feature>
<evidence type="ECO:0000256" key="8">
    <source>
        <dbReference type="ARBA" id="ARBA00038944"/>
    </source>
</evidence>
<evidence type="ECO:0000256" key="6">
    <source>
        <dbReference type="ARBA" id="ARBA00036916"/>
    </source>
</evidence>
<comment type="similarity">
    <text evidence="1">Belongs to the pseudouridine synthase RluA family.</text>
</comment>
<dbReference type="InterPro" id="IPR006224">
    <property type="entry name" value="PsdUridine_synth_RluA-like_CS"/>
</dbReference>
<dbReference type="Proteomes" id="UP000664835">
    <property type="component" value="Unassembled WGS sequence"/>
</dbReference>
<reference evidence="17 18" key="1">
    <citation type="submission" date="2021-03" db="EMBL/GenBank/DDBJ databases">
        <title>Thiomicrorhabdus sp.nov.,novel sulfur-oxidizing bacteria isolated from coastal sediment.</title>
        <authorList>
            <person name="Liu X."/>
        </authorList>
    </citation>
    <scope>NUCLEOTIDE SEQUENCE [LARGE SCALE GENOMIC DNA]</scope>
    <source>
        <strain evidence="17 18">6S2-11</strain>
    </source>
</reference>
<evidence type="ECO:0000256" key="9">
    <source>
        <dbReference type="ARBA" id="ARBA00038945"/>
    </source>
</evidence>
<dbReference type="PROSITE" id="PS01129">
    <property type="entry name" value="PSI_RLU"/>
    <property type="match status" value="1"/>
</dbReference>
<evidence type="ECO:0000256" key="10">
    <source>
        <dbReference type="ARBA" id="ARBA00039988"/>
    </source>
</evidence>